<evidence type="ECO:0000256" key="6">
    <source>
        <dbReference type="ARBA" id="ARBA00023136"/>
    </source>
</evidence>
<dbReference type="InterPro" id="IPR013783">
    <property type="entry name" value="Ig-like_fold"/>
</dbReference>
<keyword evidence="9" id="KW-0325">Glycoprotein</keyword>
<feature type="chain" id="PRO_5013053526" description="Ig-like domain-containing protein" evidence="13">
    <location>
        <begin position="23"/>
        <end position="203"/>
    </location>
</feature>
<dbReference type="InterPro" id="IPR015484">
    <property type="entry name" value="CD3_esu/gsu/dsu"/>
</dbReference>
<keyword evidence="7" id="KW-1015">Disulfide bond</keyword>
<dbReference type="GO" id="GO:0007166">
    <property type="term" value="P:cell surface receptor signaling pathway"/>
    <property type="evidence" value="ECO:0007669"/>
    <property type="project" value="InterPro"/>
</dbReference>
<dbReference type="PROSITE" id="PS51055">
    <property type="entry name" value="ITAM_1"/>
    <property type="match status" value="1"/>
</dbReference>
<feature type="transmembrane region" description="Helical" evidence="12">
    <location>
        <begin position="137"/>
        <end position="158"/>
    </location>
</feature>
<comment type="caution">
    <text evidence="15">The sequence shown here is derived from an EMBL/GenBank/DDBJ whole genome shotgun (WGS) entry which is preliminary data.</text>
</comment>
<keyword evidence="5 12" id="KW-1133">Transmembrane helix</keyword>
<comment type="subunit">
    <text evidence="11">The TCR-CD3 complex is composed of a CD3D/CD3E and a CD3G/CD3E heterodimers that preferentially associate with TCRalpha and TCRbeta, respectively, to form TCRalpha/CD3E/CD3G and TCRbeta/CD3G/CD3E trimers. In turn, the hexamer interacts with CD3Z homodimer to form the TCR-CD3 complex. Alternatively, TCRalpha and TCRbeta can be replaced by TCRgamma and TCRdelta. Interacts with CD6. Interacts (via Proline-rich sequence) with NCK1; the interaction is ligand dependent but independent of tyrosine kinase activation.</text>
</comment>
<evidence type="ECO:0000256" key="2">
    <source>
        <dbReference type="ARBA" id="ARBA00022553"/>
    </source>
</evidence>
<evidence type="ECO:0000256" key="8">
    <source>
        <dbReference type="ARBA" id="ARBA00023170"/>
    </source>
</evidence>
<dbReference type="InterPro" id="IPR036179">
    <property type="entry name" value="Ig-like_dom_sf"/>
</dbReference>
<keyword evidence="4" id="KW-0391">Immunity</keyword>
<proteinExistence type="predicted"/>
<dbReference type="GO" id="GO:0045059">
    <property type="term" value="P:positive thymic T cell selection"/>
    <property type="evidence" value="ECO:0007669"/>
    <property type="project" value="TreeGrafter"/>
</dbReference>
<feature type="signal peptide" evidence="13">
    <location>
        <begin position="1"/>
        <end position="22"/>
    </location>
</feature>
<dbReference type="GO" id="GO:0009897">
    <property type="term" value="C:external side of plasma membrane"/>
    <property type="evidence" value="ECO:0007669"/>
    <property type="project" value="TreeGrafter"/>
</dbReference>
<evidence type="ECO:0000256" key="11">
    <source>
        <dbReference type="ARBA" id="ARBA00049718"/>
    </source>
</evidence>
<dbReference type="PROSITE" id="PS50835">
    <property type="entry name" value="IG_LIKE"/>
    <property type="match status" value="1"/>
</dbReference>
<evidence type="ECO:0000256" key="3">
    <source>
        <dbReference type="ARBA" id="ARBA00022692"/>
    </source>
</evidence>
<dbReference type="PANTHER" id="PTHR10570:SF8">
    <property type="entry name" value="T-CELL SURFACE GLYCOPROTEIN CD3 GAMMA CHAIN"/>
    <property type="match status" value="1"/>
</dbReference>
<evidence type="ECO:0000256" key="1">
    <source>
        <dbReference type="ARBA" id="ARBA00004479"/>
    </source>
</evidence>
<accession>A0A226N4X0</accession>
<feature type="domain" description="Ig-like" evidence="14">
    <location>
        <begin position="29"/>
        <end position="120"/>
    </location>
</feature>
<dbReference type="Gene3D" id="2.60.40.10">
    <property type="entry name" value="Immunoglobulins"/>
    <property type="match status" value="1"/>
</dbReference>
<dbReference type="InterPro" id="IPR032052">
    <property type="entry name" value="Ig_4"/>
</dbReference>
<keyword evidence="13" id="KW-0732">Signal</keyword>
<dbReference type="InterPro" id="IPR003110">
    <property type="entry name" value="Phos_immunorcpt_sig_ITAM"/>
</dbReference>
<dbReference type="OrthoDB" id="8941324at2759"/>
<evidence type="ECO:0000313" key="15">
    <source>
        <dbReference type="EMBL" id="OXB62360.1"/>
    </source>
</evidence>
<organism evidence="15 16">
    <name type="scientific">Callipepla squamata</name>
    <name type="common">Scaled quail</name>
    <dbReference type="NCBI Taxonomy" id="9009"/>
    <lineage>
        <taxon>Eukaryota</taxon>
        <taxon>Metazoa</taxon>
        <taxon>Chordata</taxon>
        <taxon>Craniata</taxon>
        <taxon>Vertebrata</taxon>
        <taxon>Euteleostomi</taxon>
        <taxon>Archelosauria</taxon>
        <taxon>Archosauria</taxon>
        <taxon>Dinosauria</taxon>
        <taxon>Saurischia</taxon>
        <taxon>Theropoda</taxon>
        <taxon>Coelurosauria</taxon>
        <taxon>Aves</taxon>
        <taxon>Neognathae</taxon>
        <taxon>Galloanserae</taxon>
        <taxon>Galliformes</taxon>
        <taxon>Odontophoridae</taxon>
        <taxon>Callipepla</taxon>
    </lineage>
</organism>
<dbReference type="GO" id="GO:0042105">
    <property type="term" value="C:alpha-beta T cell receptor complex"/>
    <property type="evidence" value="ECO:0007669"/>
    <property type="project" value="TreeGrafter"/>
</dbReference>
<keyword evidence="10" id="KW-0393">Immunoglobulin domain</keyword>
<sequence>MWKGRALGTWVLLASVAVGIHAISMKDTPELCTTLRAENAAVKLSALLYFTGVSIVVKEISGKVFLQCKTDKEEQKREITWHRNEEEIGNTTQLDLGAMYDDPRGTYKCTLKSEESSTLQVHYRMCQNCIEVDAPTISGIVVADVVATVFLAIAVYCITGQDKGRMSRASDRQNLIANDQLYQPLGERNDGQYSQLATAKARK</sequence>
<evidence type="ECO:0000256" key="12">
    <source>
        <dbReference type="SAM" id="Phobius"/>
    </source>
</evidence>
<reference evidence="15 16" key="1">
    <citation type="submission" date="2016-07" db="EMBL/GenBank/DDBJ databases">
        <title>Disparate Historic Effective Population Sizes Predicted by Modern Levels of Genome Diversity for the Scaled Quail (Callipepla squamata) and the Northern Bobwhite (Colinus virginianus): Inferences from First and Second Generation Draft Genome Assemblies for Sympatric New World Quail.</title>
        <authorList>
            <person name="Oldeschulte D.L."/>
            <person name="Halley Y.A."/>
            <person name="Bhattarai E.K."/>
            <person name="Brashear W.A."/>
            <person name="Hill J."/>
            <person name="Metz R.P."/>
            <person name="Johnson C.D."/>
            <person name="Rollins D."/>
            <person name="Peterson M.J."/>
            <person name="Bickhart D.M."/>
            <person name="Decker J.E."/>
            <person name="Seabury C.M."/>
        </authorList>
    </citation>
    <scope>NUCLEOTIDE SEQUENCE [LARGE SCALE GENOMIC DNA]</scope>
    <source>
        <strain evidence="15 16">Texas</strain>
        <tissue evidence="15">Leg muscle</tissue>
    </source>
</reference>
<dbReference type="PANTHER" id="PTHR10570">
    <property type="entry name" value="T-CELL SURFACE GLYCOPROTEIN CD3 GAMMA CHAIN / DELTA CHAIN"/>
    <property type="match status" value="1"/>
</dbReference>
<dbReference type="STRING" id="9009.A0A226N4X0"/>
<keyword evidence="6 12" id="KW-0472">Membrane</keyword>
<comment type="subcellular location">
    <subcellularLocation>
        <location evidence="1">Membrane</location>
        <topology evidence="1">Single-pass type I membrane protein</topology>
    </subcellularLocation>
</comment>
<evidence type="ECO:0000256" key="9">
    <source>
        <dbReference type="ARBA" id="ARBA00023180"/>
    </source>
</evidence>
<keyword evidence="16" id="KW-1185">Reference proteome</keyword>
<keyword evidence="8" id="KW-0675">Receptor</keyword>
<keyword evidence="3 12" id="KW-0812">Transmembrane</keyword>
<dbReference type="Proteomes" id="UP000198323">
    <property type="component" value="Unassembled WGS sequence"/>
</dbReference>
<dbReference type="Pfam" id="PF16680">
    <property type="entry name" value="Ig_4"/>
    <property type="match status" value="1"/>
</dbReference>
<keyword evidence="2" id="KW-0597">Phosphoprotein</keyword>
<evidence type="ECO:0000256" key="5">
    <source>
        <dbReference type="ARBA" id="ARBA00022989"/>
    </source>
</evidence>
<protein>
    <recommendedName>
        <fullName evidence="14">Ig-like domain-containing protein</fullName>
    </recommendedName>
</protein>
<dbReference type="InterPro" id="IPR007110">
    <property type="entry name" value="Ig-like_dom"/>
</dbReference>
<dbReference type="Gene3D" id="1.10.287.770">
    <property type="entry name" value="YojJ-like"/>
    <property type="match status" value="1"/>
</dbReference>
<evidence type="ECO:0000256" key="13">
    <source>
        <dbReference type="SAM" id="SignalP"/>
    </source>
</evidence>
<evidence type="ECO:0000256" key="10">
    <source>
        <dbReference type="ARBA" id="ARBA00023319"/>
    </source>
</evidence>
<gene>
    <name evidence="15" type="ORF">ASZ78_009426</name>
</gene>
<dbReference type="AlphaFoldDB" id="A0A226N4X0"/>
<evidence type="ECO:0000256" key="7">
    <source>
        <dbReference type="ARBA" id="ARBA00023157"/>
    </source>
</evidence>
<evidence type="ECO:0000313" key="16">
    <source>
        <dbReference type="Proteomes" id="UP000198323"/>
    </source>
</evidence>
<evidence type="ECO:0000256" key="4">
    <source>
        <dbReference type="ARBA" id="ARBA00022859"/>
    </source>
</evidence>
<name>A0A226N4X0_CALSU</name>
<evidence type="ECO:0000259" key="14">
    <source>
        <dbReference type="PROSITE" id="PS50835"/>
    </source>
</evidence>
<dbReference type="Pfam" id="PF02189">
    <property type="entry name" value="ITAM"/>
    <property type="match status" value="1"/>
</dbReference>
<dbReference type="EMBL" id="MCFN01000218">
    <property type="protein sequence ID" value="OXB62360.1"/>
    <property type="molecule type" value="Genomic_DNA"/>
</dbReference>
<dbReference type="GO" id="GO:0004888">
    <property type="term" value="F:transmembrane signaling receptor activity"/>
    <property type="evidence" value="ECO:0007669"/>
    <property type="project" value="InterPro"/>
</dbReference>
<dbReference type="SMART" id="SM00077">
    <property type="entry name" value="ITAM"/>
    <property type="match status" value="1"/>
</dbReference>
<dbReference type="SUPFAM" id="SSF48726">
    <property type="entry name" value="Immunoglobulin"/>
    <property type="match status" value="1"/>
</dbReference>